<dbReference type="AlphaFoldDB" id="A0A6C0IFI0"/>
<feature type="domain" description="Glycosyl transferase family 25" evidence="1">
    <location>
        <begin position="66"/>
        <end position="140"/>
    </location>
</feature>
<organism evidence="2">
    <name type="scientific">viral metagenome</name>
    <dbReference type="NCBI Taxonomy" id="1070528"/>
    <lineage>
        <taxon>unclassified sequences</taxon>
        <taxon>metagenomes</taxon>
        <taxon>organismal metagenomes</taxon>
    </lineage>
</organism>
<sequence length="236" mass="27673">MDTENNNTIINNTITNNTIKSIADIKNAYYINLEKRKDRKAHLENELDKIGIKAERFNAIELPNGNGALGCSMSHLKCIEKAKQNNWDHILVMEDDITFLDSELFTKQLNKFLKINKVWDVILLAGNVYKPYIQYGDYCVKVFRSQTATGYIVKNTYYDKLIQNYKEGINNLIKEPTKANQHAIDKHWFRLQEQDSWFLITPLTVIQNENFSDIEKREVNYKSLMTNLDKEFSNKY</sequence>
<protein>
    <recommendedName>
        <fullName evidence="1">Glycosyl transferase family 25 domain-containing protein</fullName>
    </recommendedName>
</protein>
<name>A0A6C0IFI0_9ZZZZ</name>
<dbReference type="InterPro" id="IPR002654">
    <property type="entry name" value="Glyco_trans_25"/>
</dbReference>
<dbReference type="Pfam" id="PF01755">
    <property type="entry name" value="Glyco_transf_25"/>
    <property type="match status" value="1"/>
</dbReference>
<accession>A0A6C0IFI0</accession>
<evidence type="ECO:0000259" key="1">
    <source>
        <dbReference type="Pfam" id="PF01755"/>
    </source>
</evidence>
<reference evidence="2" key="1">
    <citation type="journal article" date="2020" name="Nature">
        <title>Giant virus diversity and host interactions through global metagenomics.</title>
        <authorList>
            <person name="Schulz F."/>
            <person name="Roux S."/>
            <person name="Paez-Espino D."/>
            <person name="Jungbluth S."/>
            <person name="Walsh D.A."/>
            <person name="Denef V.J."/>
            <person name="McMahon K.D."/>
            <person name="Konstantinidis K.T."/>
            <person name="Eloe-Fadrosh E.A."/>
            <person name="Kyrpides N.C."/>
            <person name="Woyke T."/>
        </authorList>
    </citation>
    <scope>NUCLEOTIDE SEQUENCE</scope>
    <source>
        <strain evidence="2">GVMAG-M-3300023184-86</strain>
    </source>
</reference>
<dbReference type="EMBL" id="MN740171">
    <property type="protein sequence ID" value="QHT91884.1"/>
    <property type="molecule type" value="Genomic_DNA"/>
</dbReference>
<evidence type="ECO:0000313" key="2">
    <source>
        <dbReference type="EMBL" id="QHT91884.1"/>
    </source>
</evidence>
<dbReference type="CDD" id="cd06532">
    <property type="entry name" value="Glyco_transf_25"/>
    <property type="match status" value="1"/>
</dbReference>
<proteinExistence type="predicted"/>